<feature type="chain" id="PRO_5040796325" description="Thiol:disulfide interchange protein" evidence="9">
    <location>
        <begin position="21"/>
        <end position="205"/>
    </location>
</feature>
<keyword evidence="3 9" id="KW-0732">Signal</keyword>
<sequence>MKKALLMAVALLLAPMAAMAADYKEGVHYTVINDGPGSAKPEIMEFFSFYCPHCYNFAKTVVPKIEANIPEGVSFSQSHVDFIGREMGVEMSRAFAVAKQLNVEKKIEAALFSAIHDKRQQFTRADDVRALFIANGVDAKDYDSAASSFMVNAQMSKMKRDTDNAKISGVPSLVVNGKYRVETSSIKSYDELLDIAFYLTTMNKK</sequence>
<keyword evidence="12" id="KW-1185">Reference proteome</keyword>
<evidence type="ECO:0000256" key="7">
    <source>
        <dbReference type="PIRNR" id="PIRNR001488"/>
    </source>
</evidence>
<evidence type="ECO:0000256" key="1">
    <source>
        <dbReference type="ARBA" id="ARBA00004418"/>
    </source>
</evidence>
<proteinExistence type="inferred from homology"/>
<dbReference type="Pfam" id="PF01323">
    <property type="entry name" value="DSBA"/>
    <property type="match status" value="1"/>
</dbReference>
<dbReference type="InterPro" id="IPR017937">
    <property type="entry name" value="Thioredoxin_CS"/>
</dbReference>
<dbReference type="AlphaFoldDB" id="A0A9X1ZAH5"/>
<dbReference type="InterPro" id="IPR023205">
    <property type="entry name" value="DsbA/DsbL"/>
</dbReference>
<keyword evidence="6" id="KW-0676">Redox-active center</keyword>
<comment type="subcellular location">
    <subcellularLocation>
        <location evidence="1 7">Periplasm</location>
    </subcellularLocation>
</comment>
<accession>A0A9X1ZAH5</accession>
<dbReference type="GO" id="GO:0042597">
    <property type="term" value="C:periplasmic space"/>
    <property type="evidence" value="ECO:0007669"/>
    <property type="project" value="UniProtKB-SubCell"/>
</dbReference>
<gene>
    <name evidence="11" type="ORF">L2749_15795</name>
</gene>
<evidence type="ECO:0000313" key="12">
    <source>
        <dbReference type="Proteomes" id="UP001139408"/>
    </source>
</evidence>
<dbReference type="Gene3D" id="3.40.30.10">
    <property type="entry name" value="Glutaredoxin"/>
    <property type="match status" value="1"/>
</dbReference>
<dbReference type="Proteomes" id="UP001139408">
    <property type="component" value="Unassembled WGS sequence"/>
</dbReference>
<evidence type="ECO:0000256" key="5">
    <source>
        <dbReference type="ARBA" id="ARBA00023157"/>
    </source>
</evidence>
<feature type="disulfide bond" description="Redox-active" evidence="8">
    <location>
        <begin position="51"/>
        <end position="54"/>
    </location>
</feature>
<feature type="domain" description="Thioredoxin" evidence="10">
    <location>
        <begin position="8"/>
        <end position="201"/>
    </location>
</feature>
<evidence type="ECO:0000256" key="8">
    <source>
        <dbReference type="PIRSR" id="PIRSR001488-1"/>
    </source>
</evidence>
<evidence type="ECO:0000256" key="3">
    <source>
        <dbReference type="ARBA" id="ARBA00022729"/>
    </source>
</evidence>
<name>A0A9X1ZAH5_9GAMM</name>
<dbReference type="PANTHER" id="PTHR35891">
    <property type="entry name" value="THIOL:DISULFIDE INTERCHANGE PROTEIN DSBA"/>
    <property type="match status" value="1"/>
</dbReference>
<reference evidence="11" key="1">
    <citation type="submission" date="2022-01" db="EMBL/GenBank/DDBJ databases">
        <title>Whole genome-based taxonomy of the Shewanellaceae.</title>
        <authorList>
            <person name="Martin-Rodriguez A.J."/>
        </authorList>
    </citation>
    <scope>NUCLEOTIDE SEQUENCE</scope>
    <source>
        <strain evidence="11">DSM 23803</strain>
    </source>
</reference>
<dbReference type="PANTHER" id="PTHR35891:SF2">
    <property type="entry name" value="THIOL:DISULFIDE INTERCHANGE PROTEIN DSBA"/>
    <property type="match status" value="1"/>
</dbReference>
<evidence type="ECO:0000259" key="10">
    <source>
        <dbReference type="PROSITE" id="PS51352"/>
    </source>
</evidence>
<protein>
    <recommendedName>
        <fullName evidence="7">Thiol:disulfide interchange protein</fullName>
    </recommendedName>
</protein>
<dbReference type="PIRSF" id="PIRSF001488">
    <property type="entry name" value="Tdi_protein"/>
    <property type="match status" value="1"/>
</dbReference>
<evidence type="ECO:0000256" key="9">
    <source>
        <dbReference type="SAM" id="SignalP"/>
    </source>
</evidence>
<comment type="caution">
    <text evidence="11">The sequence shown here is derived from an EMBL/GenBank/DDBJ whole genome shotgun (WGS) entry which is preliminary data.</text>
</comment>
<dbReference type="RefSeq" id="WP_188926051.1">
    <property type="nucleotide sequence ID" value="NZ_BMQI01000037.1"/>
</dbReference>
<dbReference type="InterPro" id="IPR036249">
    <property type="entry name" value="Thioredoxin-like_sf"/>
</dbReference>
<keyword evidence="4 7" id="KW-0574">Periplasm</keyword>
<evidence type="ECO:0000256" key="4">
    <source>
        <dbReference type="ARBA" id="ARBA00022764"/>
    </source>
</evidence>
<dbReference type="SUPFAM" id="SSF52833">
    <property type="entry name" value="Thioredoxin-like"/>
    <property type="match status" value="1"/>
</dbReference>
<evidence type="ECO:0000256" key="2">
    <source>
        <dbReference type="ARBA" id="ARBA00005791"/>
    </source>
</evidence>
<dbReference type="PROSITE" id="PS51352">
    <property type="entry name" value="THIOREDOXIN_2"/>
    <property type="match status" value="1"/>
</dbReference>
<dbReference type="CDD" id="cd03019">
    <property type="entry name" value="DsbA_DsbA"/>
    <property type="match status" value="1"/>
</dbReference>
<evidence type="ECO:0000313" key="11">
    <source>
        <dbReference type="EMBL" id="MCL1106697.1"/>
    </source>
</evidence>
<dbReference type="InterPro" id="IPR001853">
    <property type="entry name" value="DSBA-like_thioredoxin_dom"/>
</dbReference>
<dbReference type="EMBL" id="JAKILJ010000039">
    <property type="protein sequence ID" value="MCL1106697.1"/>
    <property type="molecule type" value="Genomic_DNA"/>
</dbReference>
<organism evidence="11 12">
    <name type="scientific">Shewanella algicola</name>
    <dbReference type="NCBI Taxonomy" id="640633"/>
    <lineage>
        <taxon>Bacteria</taxon>
        <taxon>Pseudomonadati</taxon>
        <taxon>Pseudomonadota</taxon>
        <taxon>Gammaproteobacteria</taxon>
        <taxon>Alteromonadales</taxon>
        <taxon>Shewanellaceae</taxon>
        <taxon>Shewanella</taxon>
    </lineage>
</organism>
<keyword evidence="5 7" id="KW-1015">Disulfide bond</keyword>
<dbReference type="InterPro" id="IPR050824">
    <property type="entry name" value="Thiol_disulfide_DsbA"/>
</dbReference>
<evidence type="ECO:0000256" key="6">
    <source>
        <dbReference type="ARBA" id="ARBA00023284"/>
    </source>
</evidence>
<comment type="similarity">
    <text evidence="2">Belongs to the thioredoxin family. DsbA subfamily.</text>
</comment>
<feature type="signal peptide" evidence="9">
    <location>
        <begin position="1"/>
        <end position="20"/>
    </location>
</feature>
<dbReference type="PROSITE" id="PS00194">
    <property type="entry name" value="THIOREDOXIN_1"/>
    <property type="match status" value="1"/>
</dbReference>
<dbReference type="InterPro" id="IPR013766">
    <property type="entry name" value="Thioredoxin_domain"/>
</dbReference>
<dbReference type="GO" id="GO:0015036">
    <property type="term" value="F:disulfide oxidoreductase activity"/>
    <property type="evidence" value="ECO:0007669"/>
    <property type="project" value="UniProtKB-ARBA"/>
</dbReference>